<protein>
    <recommendedName>
        <fullName evidence="2">WKF domain-containing protein</fullName>
    </recommendedName>
</protein>
<feature type="compositionally biased region" description="Low complexity" evidence="1">
    <location>
        <begin position="167"/>
        <end position="188"/>
    </location>
</feature>
<reference evidence="3 4" key="1">
    <citation type="submission" date="2015-07" db="EMBL/GenBank/DDBJ databases">
        <title>Comparative genomics of the Sigatoka disease complex on banana suggests a link between parallel evolutionary changes in Pseudocercospora fijiensis and Pseudocercospora eumusae and increased virulence on the banana host.</title>
        <authorList>
            <person name="Chang T.-C."/>
            <person name="Salvucci A."/>
            <person name="Crous P.W."/>
            <person name="Stergiopoulos I."/>
        </authorList>
    </citation>
    <scope>NUCLEOTIDE SEQUENCE [LARGE SCALE GENOMIC DNA]</scope>
    <source>
        <strain evidence="3 4">CBS 116634</strain>
    </source>
</reference>
<feature type="region of interest" description="Disordered" evidence="1">
    <location>
        <begin position="22"/>
        <end position="152"/>
    </location>
</feature>
<gene>
    <name evidence="3" type="ORF">AC579_4071</name>
</gene>
<feature type="compositionally biased region" description="Low complexity" evidence="1">
    <location>
        <begin position="489"/>
        <end position="498"/>
    </location>
</feature>
<feature type="compositionally biased region" description="Basic and acidic residues" evidence="1">
    <location>
        <begin position="22"/>
        <end position="38"/>
    </location>
</feature>
<feature type="compositionally biased region" description="Polar residues" evidence="1">
    <location>
        <begin position="381"/>
        <end position="394"/>
    </location>
</feature>
<feature type="compositionally biased region" description="Basic and acidic residues" evidence="1">
    <location>
        <begin position="343"/>
        <end position="359"/>
    </location>
</feature>
<dbReference type="PANTHER" id="PTHR22306">
    <property type="entry name" value="CHROMOSOME 7 OPEN READING FRAME 50"/>
    <property type="match status" value="1"/>
</dbReference>
<feature type="compositionally biased region" description="Polar residues" evidence="1">
    <location>
        <begin position="512"/>
        <end position="521"/>
    </location>
</feature>
<feature type="compositionally biased region" description="Basic residues" evidence="1">
    <location>
        <begin position="193"/>
        <end position="203"/>
    </location>
</feature>
<dbReference type="PANTHER" id="PTHR22306:SF2">
    <property type="entry name" value="CHROMOSOME 7 OPEN READING FRAME 50"/>
    <property type="match status" value="1"/>
</dbReference>
<comment type="caution">
    <text evidence="3">The sequence shown here is derived from an EMBL/GenBank/DDBJ whole genome shotgun (WGS) entry which is preliminary data.</text>
</comment>
<feature type="region of interest" description="Disordered" evidence="1">
    <location>
        <begin position="371"/>
        <end position="550"/>
    </location>
</feature>
<dbReference type="EMBL" id="LFZO01000073">
    <property type="protein sequence ID" value="KXT14831.1"/>
    <property type="molecule type" value="Genomic_DNA"/>
</dbReference>
<evidence type="ECO:0000313" key="3">
    <source>
        <dbReference type="EMBL" id="KXT14831.1"/>
    </source>
</evidence>
<organism evidence="3 4">
    <name type="scientific">Pseudocercospora musae</name>
    <dbReference type="NCBI Taxonomy" id="113226"/>
    <lineage>
        <taxon>Eukaryota</taxon>
        <taxon>Fungi</taxon>
        <taxon>Dikarya</taxon>
        <taxon>Ascomycota</taxon>
        <taxon>Pezizomycotina</taxon>
        <taxon>Dothideomycetes</taxon>
        <taxon>Dothideomycetidae</taxon>
        <taxon>Mycosphaerellales</taxon>
        <taxon>Mycosphaerellaceae</taxon>
        <taxon>Pseudocercospora</taxon>
    </lineage>
</organism>
<feature type="compositionally biased region" description="Low complexity" evidence="1">
    <location>
        <begin position="450"/>
        <end position="459"/>
    </location>
</feature>
<dbReference type="InterPro" id="IPR019327">
    <property type="entry name" value="WKF"/>
</dbReference>
<feature type="region of interest" description="Disordered" evidence="1">
    <location>
        <begin position="167"/>
        <end position="222"/>
    </location>
</feature>
<feature type="compositionally biased region" description="Low complexity" evidence="1">
    <location>
        <begin position="469"/>
        <end position="480"/>
    </location>
</feature>
<proteinExistence type="predicted"/>
<dbReference type="OrthoDB" id="10261563at2759"/>
<dbReference type="AlphaFoldDB" id="A0A139IJB4"/>
<sequence length="550" mass="60244">MAATDSAPRVPAWKRIGLKLKYAKDAPDQESQDTRTSKTADAINVKPEPVKTRNKRFFSEDAPETPAKRQKPAYARSDPNEAFHRNRAHIAHSDGSERSSFPAPTGVLKAPNQTPKRIVFGDDDSPETVQPQQAQPASLRKSVSFTPDTKAQDGYSASNFFKAWAADKNAADSSASDQPEAQSSSPSAEPKKDKNKKKQKKSKQPNSTQLAAEDAKLQEGVETASKPVPEYVEYLLQYEHDKANWKFNKNKQNDLFRNIFNIYRIPSEHTPAVVQYIKGLKGQARQRIAEQAEDVLKAIWVSENEDADAMSFETAAARRRAYYEALKRSIERYEASGAGRTQYGDEKLKEMAQESERGKRAEAILNEALDNELFAEHQPTPVKSTKSTSESIAPTNIPRATRIVETDPKGTSLAEAEKRKRKRKARTDVSSSSDSSSSSESESESESESDSSSGSSSDSSDGDSEGDSSSDIPTAPRTTRPSPPKKAKTASAANPTNPFDDSFLDKKFGKATPQTYNSTAPQRKADGGKAARGFAYTHGSKAEESDSDSG</sequence>
<evidence type="ECO:0000313" key="4">
    <source>
        <dbReference type="Proteomes" id="UP000073492"/>
    </source>
</evidence>
<keyword evidence="4" id="KW-1185">Reference proteome</keyword>
<feature type="compositionally biased region" description="Polar residues" evidence="1">
    <location>
        <begin position="127"/>
        <end position="152"/>
    </location>
</feature>
<dbReference type="Proteomes" id="UP000073492">
    <property type="component" value="Unassembled WGS sequence"/>
</dbReference>
<feature type="region of interest" description="Disordered" evidence="1">
    <location>
        <begin position="337"/>
        <end position="359"/>
    </location>
</feature>
<accession>A0A139IJB4</accession>
<name>A0A139IJB4_9PEZI</name>
<dbReference type="Pfam" id="PF10180">
    <property type="entry name" value="WKF"/>
    <property type="match status" value="1"/>
</dbReference>
<evidence type="ECO:0000259" key="2">
    <source>
        <dbReference type="Pfam" id="PF10180"/>
    </source>
</evidence>
<dbReference type="STRING" id="113226.A0A139IJB4"/>
<feature type="domain" description="WKF" evidence="2">
    <location>
        <begin position="233"/>
        <end position="295"/>
    </location>
</feature>
<feature type="compositionally biased region" description="Low complexity" evidence="1">
    <location>
        <begin position="430"/>
        <end position="440"/>
    </location>
</feature>
<evidence type="ECO:0000256" key="1">
    <source>
        <dbReference type="SAM" id="MobiDB-lite"/>
    </source>
</evidence>